<dbReference type="FunFam" id="3.40.850.10:FF:000044">
    <property type="entry name" value="p-loop containing nucleoside triphosphate hydrolases superfamily protein"/>
    <property type="match status" value="1"/>
</dbReference>
<organism evidence="12 13">
    <name type="scientific">Senna tora</name>
    <dbReference type="NCBI Taxonomy" id="362788"/>
    <lineage>
        <taxon>Eukaryota</taxon>
        <taxon>Viridiplantae</taxon>
        <taxon>Streptophyta</taxon>
        <taxon>Embryophyta</taxon>
        <taxon>Tracheophyta</taxon>
        <taxon>Spermatophyta</taxon>
        <taxon>Magnoliopsida</taxon>
        <taxon>eudicotyledons</taxon>
        <taxon>Gunneridae</taxon>
        <taxon>Pentapetalae</taxon>
        <taxon>rosids</taxon>
        <taxon>fabids</taxon>
        <taxon>Fabales</taxon>
        <taxon>Fabaceae</taxon>
        <taxon>Caesalpinioideae</taxon>
        <taxon>Cassia clade</taxon>
        <taxon>Senna</taxon>
    </lineage>
</organism>
<sequence>MSPPSENNNIELRDLDTLSTISSASNFGHLVSVHGEIEARSRLTLIKWLNSILPSLNLPKIIKDEELKACLSDGTVLCQILNKLQPGSVTTVSDSDHSISSNPENIRRFLAAAEDLELFQCESSDPEKGSIKDVVECLLKLRERSLQNSSGDDNISLVSVKSNSLYGNASHISITSGEENRKVSSESKFQRVLRSAGIGNCFYPAPESSGALTYQVGHKLQETHGNKFHEVFPLKHGSYADLPASKVSEMIKSNSIENASTQYLLTVVNGIIDETAERKNGEVPHRVAPLLKKVVQELERRIVTQAEHLRTQNNLFKIRDEKYQSRIRVLEALASGTREENERVASQLKQLMAEKFSVEEKKKGDEDDLTRLMKEKDQLNMELSTLKQELETTKTTCLKLEEEAKGAQGELKQKSKEYEHIFEDLLNKVKELEAFSDSKNQTWNMKKNDLQNAVDFQFNSLQKIKLSWKSVMQDVMKERKFYLEEFNRLGDHLKPLTDAANKYHIVLAENRRLFNEVQELKGNIRVYCRIRPFIPGLREKRSIVEHIGENDLVIANRSKQGKEALRSFRFNKIYGPATSQEEVYSDIQPFIQSVLDGYNACIFAYGQTGSGKTYTMSGPNGATKESYGVNYRALNDLFSIASSRTGSIVYEIGVQMVEIYNEQVRDLELFVLGSDFLDLHTLGILTQSPAEGVAVPDASMFAVKSTSDVLMLMEIGLKNRAIGATAMNERSSRSHSVVSIHVRGKDLQCGSTLHGNLHLVDLAGSERVDRSEATGDRLKEAQHINKSLSALGDVIFALAQKSPHVPYRNSKLTQLLQSSLGGHAKTLMFVQLNPDVNSFSESLSTLKFAERVSGVELGAARSTKEGKDVKELIEQVSSLKDIISKKDEEIEQLQLIRYVKNVNPEKASLRYGSRDSTGGTPKRDHAAPVRRNAQFDDDLRQDNEDFQFSLVSGRHTAQNSPSRAEMFRFASPDYVGGRISDFSDHGLSLETENDDLFDNKVLSEIKKSPSRSVKLKAAPGVAGKSPVRSEILRHASADYGGRLSDFTDRGLSPGTETDDLFHNKVLTENKKSPLRTVKSKVVPKVGRALPKISQPSVTVKKETIKKSPPRGKNTQGTNVASEEEGSRYRRSVLSSMQNKNSNFAPLLTLKYTASVDSQLMVLPPSEVVGLLDEDMLGKISARCEIQTINTHGELAASSSFFITEKPLQKKLDAKNEEEYACSFCHASAGSASR</sequence>
<protein>
    <submittedName>
        <fullName evidence="12">Kinesin-like protein</fullName>
    </submittedName>
</protein>
<comment type="caution">
    <text evidence="12">The sequence shown here is derived from an EMBL/GenBank/DDBJ whole genome shotgun (WGS) entry which is preliminary data.</text>
</comment>
<feature type="domain" description="Kinesin motor" evidence="11">
    <location>
        <begin position="523"/>
        <end position="855"/>
    </location>
</feature>
<evidence type="ECO:0000256" key="2">
    <source>
        <dbReference type="ARBA" id="ARBA00022701"/>
    </source>
</evidence>
<dbReference type="Proteomes" id="UP000634136">
    <property type="component" value="Unassembled WGS sequence"/>
</dbReference>
<evidence type="ECO:0000256" key="6">
    <source>
        <dbReference type="ARBA" id="ARBA00023175"/>
    </source>
</evidence>
<dbReference type="SMART" id="SM00129">
    <property type="entry name" value="KISc"/>
    <property type="match status" value="1"/>
</dbReference>
<dbReference type="InterPro" id="IPR027640">
    <property type="entry name" value="Kinesin-like_fam"/>
</dbReference>
<proteinExistence type="inferred from homology"/>
<dbReference type="SUPFAM" id="SSF47576">
    <property type="entry name" value="Calponin-homology domain, CH-domain"/>
    <property type="match status" value="1"/>
</dbReference>
<dbReference type="Pfam" id="PF00307">
    <property type="entry name" value="CH"/>
    <property type="match status" value="1"/>
</dbReference>
<evidence type="ECO:0000256" key="5">
    <source>
        <dbReference type="ARBA" id="ARBA00023054"/>
    </source>
</evidence>
<dbReference type="SUPFAM" id="SSF52540">
    <property type="entry name" value="P-loop containing nucleoside triphosphate hydrolases"/>
    <property type="match status" value="1"/>
</dbReference>
<dbReference type="PANTHER" id="PTHR47972">
    <property type="entry name" value="KINESIN-LIKE PROTEIN KLP-3"/>
    <property type="match status" value="1"/>
</dbReference>
<dbReference type="PROSITE" id="PS50067">
    <property type="entry name" value="KINESIN_MOTOR_2"/>
    <property type="match status" value="1"/>
</dbReference>
<evidence type="ECO:0000256" key="9">
    <source>
        <dbReference type="SAM" id="MobiDB-lite"/>
    </source>
</evidence>
<evidence type="ECO:0000256" key="4">
    <source>
        <dbReference type="ARBA" id="ARBA00022840"/>
    </source>
</evidence>
<dbReference type="PRINTS" id="PR00380">
    <property type="entry name" value="KINESINHEAVY"/>
</dbReference>
<keyword evidence="5 8" id="KW-0175">Coiled coil</keyword>
<dbReference type="Gene3D" id="1.10.418.10">
    <property type="entry name" value="Calponin-like domain"/>
    <property type="match status" value="1"/>
</dbReference>
<keyword evidence="4 7" id="KW-0067">ATP-binding</keyword>
<keyword evidence="13" id="KW-1185">Reference proteome</keyword>
<feature type="coiled-coil region" evidence="8">
    <location>
        <begin position="334"/>
        <end position="417"/>
    </location>
</feature>
<dbReference type="PANTHER" id="PTHR47972:SF14">
    <property type="entry name" value="KINESIN-LIKE PROTEIN KIN-14J"/>
    <property type="match status" value="1"/>
</dbReference>
<evidence type="ECO:0000313" key="12">
    <source>
        <dbReference type="EMBL" id="KAF7819873.1"/>
    </source>
</evidence>
<dbReference type="GO" id="GO:0005874">
    <property type="term" value="C:microtubule"/>
    <property type="evidence" value="ECO:0007669"/>
    <property type="project" value="UniProtKB-KW"/>
</dbReference>
<dbReference type="Pfam" id="PF00225">
    <property type="entry name" value="Kinesin"/>
    <property type="match status" value="1"/>
</dbReference>
<evidence type="ECO:0000259" key="11">
    <source>
        <dbReference type="PROSITE" id="PS50067"/>
    </source>
</evidence>
<dbReference type="GO" id="GO:0005524">
    <property type="term" value="F:ATP binding"/>
    <property type="evidence" value="ECO:0007669"/>
    <property type="project" value="UniProtKB-UniRule"/>
</dbReference>
<dbReference type="InterPro" id="IPR036872">
    <property type="entry name" value="CH_dom_sf"/>
</dbReference>
<evidence type="ECO:0000313" key="13">
    <source>
        <dbReference type="Proteomes" id="UP000634136"/>
    </source>
</evidence>
<gene>
    <name evidence="12" type="ORF">G2W53_025328</name>
</gene>
<keyword evidence="3 7" id="KW-0547">Nucleotide-binding</keyword>
<evidence type="ECO:0000256" key="7">
    <source>
        <dbReference type="PROSITE-ProRule" id="PRU00283"/>
    </source>
</evidence>
<keyword evidence="2" id="KW-0493">Microtubule</keyword>
<dbReference type="Gene3D" id="3.40.850.10">
    <property type="entry name" value="Kinesin motor domain"/>
    <property type="match status" value="1"/>
</dbReference>
<evidence type="ECO:0000256" key="8">
    <source>
        <dbReference type="SAM" id="Coils"/>
    </source>
</evidence>
<dbReference type="PROSITE" id="PS50021">
    <property type="entry name" value="CH"/>
    <property type="match status" value="1"/>
</dbReference>
<dbReference type="AlphaFoldDB" id="A0A834WGD7"/>
<dbReference type="InterPro" id="IPR001752">
    <property type="entry name" value="Kinesin_motor_dom"/>
</dbReference>
<evidence type="ECO:0000259" key="10">
    <source>
        <dbReference type="PROSITE" id="PS50021"/>
    </source>
</evidence>
<evidence type="ECO:0000256" key="3">
    <source>
        <dbReference type="ARBA" id="ARBA00022741"/>
    </source>
</evidence>
<keyword evidence="6 7" id="KW-0505">Motor protein</keyword>
<dbReference type="InterPro" id="IPR027417">
    <property type="entry name" value="P-loop_NTPase"/>
</dbReference>
<dbReference type="GO" id="GO:0007018">
    <property type="term" value="P:microtubule-based movement"/>
    <property type="evidence" value="ECO:0007669"/>
    <property type="project" value="InterPro"/>
</dbReference>
<evidence type="ECO:0000256" key="1">
    <source>
        <dbReference type="ARBA" id="ARBA00010899"/>
    </source>
</evidence>
<dbReference type="GO" id="GO:0003777">
    <property type="term" value="F:microtubule motor activity"/>
    <property type="evidence" value="ECO:0007669"/>
    <property type="project" value="InterPro"/>
</dbReference>
<feature type="binding site" evidence="7">
    <location>
        <begin position="606"/>
        <end position="613"/>
    </location>
    <ligand>
        <name>ATP</name>
        <dbReference type="ChEBI" id="CHEBI:30616"/>
    </ligand>
</feature>
<feature type="domain" description="Calponin-homology (CH)" evidence="10">
    <location>
        <begin position="39"/>
        <end position="146"/>
    </location>
</feature>
<dbReference type="InterPro" id="IPR036961">
    <property type="entry name" value="Kinesin_motor_dom_sf"/>
</dbReference>
<dbReference type="GO" id="GO:0008017">
    <property type="term" value="F:microtubule binding"/>
    <property type="evidence" value="ECO:0007669"/>
    <property type="project" value="InterPro"/>
</dbReference>
<feature type="region of interest" description="Disordered" evidence="9">
    <location>
        <begin position="1094"/>
        <end position="1129"/>
    </location>
</feature>
<feature type="region of interest" description="Disordered" evidence="9">
    <location>
        <begin position="909"/>
        <end position="929"/>
    </location>
</feature>
<dbReference type="OrthoDB" id="3176171at2759"/>
<dbReference type="EMBL" id="JAAIUW010000008">
    <property type="protein sequence ID" value="KAF7819873.1"/>
    <property type="molecule type" value="Genomic_DNA"/>
</dbReference>
<comment type="similarity">
    <text evidence="1">Belongs to the TRAFAC class myosin-kinesin ATPase superfamily. Kinesin family. KIN-14 subfamily.</text>
</comment>
<dbReference type="SMART" id="SM00033">
    <property type="entry name" value="CH"/>
    <property type="match status" value="1"/>
</dbReference>
<dbReference type="InterPro" id="IPR001715">
    <property type="entry name" value="CH_dom"/>
</dbReference>
<name>A0A834WGD7_9FABA</name>
<accession>A0A834WGD7</accession>
<reference evidence="12" key="1">
    <citation type="submission" date="2020-09" db="EMBL/GenBank/DDBJ databases">
        <title>Genome-Enabled Discovery of Anthraquinone Biosynthesis in Senna tora.</title>
        <authorList>
            <person name="Kang S.-H."/>
            <person name="Pandey R.P."/>
            <person name="Lee C.-M."/>
            <person name="Sim J.-S."/>
            <person name="Jeong J.-T."/>
            <person name="Choi B.-S."/>
            <person name="Jung M."/>
            <person name="Ginzburg D."/>
            <person name="Zhao K."/>
            <person name="Won S.Y."/>
            <person name="Oh T.-J."/>
            <person name="Yu Y."/>
            <person name="Kim N.-H."/>
            <person name="Lee O.R."/>
            <person name="Lee T.-H."/>
            <person name="Bashyal P."/>
            <person name="Kim T.-S."/>
            <person name="Lee W.-H."/>
            <person name="Kawkins C."/>
            <person name="Kim C.-K."/>
            <person name="Kim J.S."/>
            <person name="Ahn B.O."/>
            <person name="Rhee S.Y."/>
            <person name="Sohng J.K."/>
        </authorList>
    </citation>
    <scope>NUCLEOTIDE SEQUENCE</scope>
    <source>
        <tissue evidence="12">Leaf</tissue>
    </source>
</reference>
<dbReference type="Gene3D" id="1.20.5.170">
    <property type="match status" value="1"/>
</dbReference>